<proteinExistence type="predicted"/>
<dbReference type="EMBL" id="AM746676">
    <property type="protein sequence ID" value="CAN94302.1"/>
    <property type="molecule type" value="Genomic_DNA"/>
</dbReference>
<name>A9EWA9_SORC5</name>
<evidence type="ECO:0000313" key="4">
    <source>
        <dbReference type="Proteomes" id="UP000002139"/>
    </source>
</evidence>
<dbReference type="HOGENOM" id="CLU_088581_0_0_7"/>
<reference evidence="3 4" key="1">
    <citation type="journal article" date="2007" name="Nat. Biotechnol.">
        <title>Complete genome sequence of the myxobacterium Sorangium cellulosum.</title>
        <authorList>
            <person name="Schneiker S."/>
            <person name="Perlova O."/>
            <person name="Kaiser O."/>
            <person name="Gerth K."/>
            <person name="Alici A."/>
            <person name="Altmeyer M.O."/>
            <person name="Bartels D."/>
            <person name="Bekel T."/>
            <person name="Beyer S."/>
            <person name="Bode E."/>
            <person name="Bode H.B."/>
            <person name="Bolten C.J."/>
            <person name="Choudhuri J.V."/>
            <person name="Doss S."/>
            <person name="Elnakady Y.A."/>
            <person name="Frank B."/>
            <person name="Gaigalat L."/>
            <person name="Goesmann A."/>
            <person name="Groeger C."/>
            <person name="Gross F."/>
            <person name="Jelsbak L."/>
            <person name="Jelsbak L."/>
            <person name="Kalinowski J."/>
            <person name="Kegler C."/>
            <person name="Knauber T."/>
            <person name="Konietzny S."/>
            <person name="Kopp M."/>
            <person name="Krause L."/>
            <person name="Krug D."/>
            <person name="Linke B."/>
            <person name="Mahmud T."/>
            <person name="Martinez-Arias R."/>
            <person name="McHardy A.C."/>
            <person name="Merai M."/>
            <person name="Meyer F."/>
            <person name="Mormann S."/>
            <person name="Munoz-Dorado J."/>
            <person name="Perez J."/>
            <person name="Pradella S."/>
            <person name="Rachid S."/>
            <person name="Raddatz G."/>
            <person name="Rosenau F."/>
            <person name="Rueckert C."/>
            <person name="Sasse F."/>
            <person name="Scharfe M."/>
            <person name="Schuster S.C."/>
            <person name="Suen G."/>
            <person name="Treuner-Lange A."/>
            <person name="Velicer G.J."/>
            <person name="Vorholter F.-J."/>
            <person name="Weissman K.J."/>
            <person name="Welch R.D."/>
            <person name="Wenzel S.C."/>
            <person name="Whitworth D.E."/>
            <person name="Wilhelm S."/>
            <person name="Wittmann C."/>
            <person name="Bloecker H."/>
            <person name="Puehler A."/>
            <person name="Mueller R."/>
        </authorList>
    </citation>
    <scope>NUCLEOTIDE SEQUENCE [LARGE SCALE GENOMIC DNA]</scope>
    <source>
        <strain evidence="4">So ce56</strain>
    </source>
</reference>
<evidence type="ECO:0000313" key="3">
    <source>
        <dbReference type="EMBL" id="CAN94302.1"/>
    </source>
</evidence>
<dbReference type="PANTHER" id="PTHR34107:SF4">
    <property type="entry name" value="SLL1222 PROTEIN"/>
    <property type="match status" value="1"/>
</dbReference>
<dbReference type="AlphaFoldDB" id="A9EWA9"/>
<dbReference type="InterPro" id="IPR008538">
    <property type="entry name" value="Uma2"/>
</dbReference>
<dbReference type="InterPro" id="IPR011335">
    <property type="entry name" value="Restrct_endonuc-II-like"/>
</dbReference>
<dbReference type="CDD" id="cd06260">
    <property type="entry name" value="DUF820-like"/>
    <property type="match status" value="1"/>
</dbReference>
<dbReference type="PANTHER" id="PTHR34107">
    <property type="entry name" value="SLL0198 PROTEIN-RELATED"/>
    <property type="match status" value="1"/>
</dbReference>
<feature type="region of interest" description="Disordered" evidence="1">
    <location>
        <begin position="1"/>
        <end position="29"/>
    </location>
</feature>
<dbReference type="Proteomes" id="UP000002139">
    <property type="component" value="Chromosome"/>
</dbReference>
<protein>
    <recommendedName>
        <fullName evidence="2">Putative restriction endonuclease domain-containing protein</fullName>
    </recommendedName>
</protein>
<dbReference type="OrthoDB" id="9804532at2"/>
<accession>A9EWA9</accession>
<evidence type="ECO:0000259" key="2">
    <source>
        <dbReference type="Pfam" id="PF05685"/>
    </source>
</evidence>
<organism evidence="3 4">
    <name type="scientific">Sorangium cellulosum (strain So ce56)</name>
    <name type="common">Polyangium cellulosum (strain So ce56)</name>
    <dbReference type="NCBI Taxonomy" id="448385"/>
    <lineage>
        <taxon>Bacteria</taxon>
        <taxon>Pseudomonadati</taxon>
        <taxon>Myxococcota</taxon>
        <taxon>Polyangia</taxon>
        <taxon>Polyangiales</taxon>
        <taxon>Polyangiaceae</taxon>
        <taxon>Sorangium</taxon>
    </lineage>
</organism>
<dbReference type="STRING" id="448385.sce4139"/>
<feature type="domain" description="Putative restriction endonuclease" evidence="2">
    <location>
        <begin position="60"/>
        <end position="225"/>
    </location>
</feature>
<keyword evidence="4" id="KW-1185">Reference proteome</keyword>
<dbReference type="InterPro" id="IPR012296">
    <property type="entry name" value="Nuclease_put_TT1808"/>
</dbReference>
<dbReference type="KEGG" id="scl:sce4139"/>
<dbReference type="Gene3D" id="3.90.1570.10">
    <property type="entry name" value="tt1808, chain A"/>
    <property type="match status" value="1"/>
</dbReference>
<sequence>MGPRGCQRWGPGHRAPRARPGAPSSDADTTARATLCYREEVIRQSALTGTAVERRITFAEWTSLPEEEPGELVDGRLVEEEAPDAVHEVIVAWVIRVLGGWLIPQGGLVLGSEAKYAVSAVSGRKPDASAYMPQSRKPPRRGTIHAPPDIMVEVVSPTPRDARRDRVEKLHEYASFGVRWYWIIDPQERTIELLELGTDRRYVHARSAADGIVGNLPGVEGLSLELDALWSEVELLGPESGEGALGDPEAQSRCRTSCGTCLNLEPTLSAPPSS</sequence>
<dbReference type="SUPFAM" id="SSF52980">
    <property type="entry name" value="Restriction endonuclease-like"/>
    <property type="match status" value="1"/>
</dbReference>
<dbReference type="Pfam" id="PF05685">
    <property type="entry name" value="Uma2"/>
    <property type="match status" value="1"/>
</dbReference>
<gene>
    <name evidence="3" type="ordered locus">sce4139</name>
</gene>
<evidence type="ECO:0000256" key="1">
    <source>
        <dbReference type="SAM" id="MobiDB-lite"/>
    </source>
</evidence>
<dbReference type="eggNOG" id="COG4636">
    <property type="taxonomic scope" value="Bacteria"/>
</dbReference>